<organism evidence="5">
    <name type="scientific">Siphoviridae sp. ctKeG8</name>
    <dbReference type="NCBI Taxonomy" id="2825443"/>
    <lineage>
        <taxon>Viruses</taxon>
        <taxon>Duplodnaviria</taxon>
        <taxon>Heunggongvirae</taxon>
        <taxon>Uroviricota</taxon>
        <taxon>Caudoviricetes</taxon>
    </lineage>
</organism>
<dbReference type="SMART" id="SM00990">
    <property type="entry name" value="VRR_NUC"/>
    <property type="match status" value="1"/>
</dbReference>
<evidence type="ECO:0000256" key="3">
    <source>
        <dbReference type="ARBA" id="ARBA00022801"/>
    </source>
</evidence>
<evidence type="ECO:0000313" key="5">
    <source>
        <dbReference type="EMBL" id="DAE04457.1"/>
    </source>
</evidence>
<keyword evidence="3" id="KW-0378">Hydrolase</keyword>
<evidence type="ECO:0000256" key="2">
    <source>
        <dbReference type="ARBA" id="ARBA00022722"/>
    </source>
</evidence>
<feature type="domain" description="VRR-NUC" evidence="4">
    <location>
        <begin position="1"/>
        <end position="81"/>
    </location>
</feature>
<keyword evidence="2" id="KW-0540">Nuclease</keyword>
<dbReference type="Gene3D" id="3.40.1350.10">
    <property type="match status" value="1"/>
</dbReference>
<sequence length="92" mass="10113">MKEYAIEKHLVRKAQARGGVCLKFTSPGTAGVPDRIVILPGGKIGFAELKARGKKPRLVQRAVLRVLYRLGCRVAAIDNKKSAEGFIRRLAQ</sequence>
<reference evidence="5" key="1">
    <citation type="journal article" date="2021" name="Proc. Natl. Acad. Sci. U.S.A.">
        <title>A Catalog of Tens of Thousands of Viruses from Human Metagenomes Reveals Hidden Associations with Chronic Diseases.</title>
        <authorList>
            <person name="Tisza M.J."/>
            <person name="Buck C.B."/>
        </authorList>
    </citation>
    <scope>NUCLEOTIDE SEQUENCE</scope>
    <source>
        <strain evidence="5">CtKeG8</strain>
    </source>
</reference>
<comment type="cofactor">
    <cofactor evidence="1">
        <name>Mg(2+)</name>
        <dbReference type="ChEBI" id="CHEBI:18420"/>
    </cofactor>
</comment>
<evidence type="ECO:0000256" key="1">
    <source>
        <dbReference type="ARBA" id="ARBA00001946"/>
    </source>
</evidence>
<dbReference type="GO" id="GO:0016788">
    <property type="term" value="F:hydrolase activity, acting on ester bonds"/>
    <property type="evidence" value="ECO:0007669"/>
    <property type="project" value="InterPro"/>
</dbReference>
<dbReference type="GO" id="GO:0004518">
    <property type="term" value="F:nuclease activity"/>
    <property type="evidence" value="ECO:0007669"/>
    <property type="project" value="UniProtKB-KW"/>
</dbReference>
<protein>
    <submittedName>
        <fullName evidence="5">Nuclease</fullName>
    </submittedName>
</protein>
<accession>A0A8S5PDK7</accession>
<dbReference type="EMBL" id="BK015388">
    <property type="protein sequence ID" value="DAE04457.1"/>
    <property type="molecule type" value="Genomic_DNA"/>
</dbReference>
<dbReference type="InterPro" id="IPR014883">
    <property type="entry name" value="VRR_NUC"/>
</dbReference>
<proteinExistence type="predicted"/>
<dbReference type="InterPro" id="IPR011856">
    <property type="entry name" value="tRNA_endonuc-like_dom_sf"/>
</dbReference>
<dbReference type="GO" id="GO:0003676">
    <property type="term" value="F:nucleic acid binding"/>
    <property type="evidence" value="ECO:0007669"/>
    <property type="project" value="InterPro"/>
</dbReference>
<name>A0A8S5PDK7_9CAUD</name>
<evidence type="ECO:0000259" key="4">
    <source>
        <dbReference type="SMART" id="SM00990"/>
    </source>
</evidence>